<protein>
    <submittedName>
        <fullName evidence="1">Uncharacterized protein</fullName>
    </submittedName>
</protein>
<sequence>MARLKIDMAGALANAIDQLKGVEHPLRGAPDEDSRASSAAMLEQIVEHCQLLKSGRALPTDFLSFYCLTADVHAPLVNAADYALTEAIVAARARPPYNSAHEGFAIIHEEVDELKAHVWTNQKRRDLEAMKTEAIQVAATAIRFAADCCTEERGRR</sequence>
<evidence type="ECO:0000313" key="2">
    <source>
        <dbReference type="Proteomes" id="UP000251186"/>
    </source>
</evidence>
<dbReference type="EMBL" id="UAQP01000014">
    <property type="protein sequence ID" value="SPU55905.1"/>
    <property type="molecule type" value="Genomic_DNA"/>
</dbReference>
<accession>A0A2X1D5W3</accession>
<dbReference type="RefSeq" id="WP_112863735.1">
    <property type="nucleotide sequence ID" value="NZ_UAQP01000014.1"/>
</dbReference>
<evidence type="ECO:0000313" key="1">
    <source>
        <dbReference type="EMBL" id="SPU55905.1"/>
    </source>
</evidence>
<proteinExistence type="predicted"/>
<name>A0A2X1D5W3_BREVE</name>
<gene>
    <name evidence="1" type="ORF">NCTC11166_03308</name>
</gene>
<dbReference type="AlphaFoldDB" id="A0A2X1D5W3"/>
<organism evidence="1 2">
    <name type="scientific">Brevundimonas vesicularis</name>
    <name type="common">Pseudomonas vesicularis</name>
    <dbReference type="NCBI Taxonomy" id="41276"/>
    <lineage>
        <taxon>Bacteria</taxon>
        <taxon>Pseudomonadati</taxon>
        <taxon>Pseudomonadota</taxon>
        <taxon>Alphaproteobacteria</taxon>
        <taxon>Caulobacterales</taxon>
        <taxon>Caulobacteraceae</taxon>
        <taxon>Brevundimonas</taxon>
    </lineage>
</organism>
<dbReference type="Proteomes" id="UP000251186">
    <property type="component" value="Unassembled WGS sequence"/>
</dbReference>
<reference evidence="1 2" key="1">
    <citation type="submission" date="2018-06" db="EMBL/GenBank/DDBJ databases">
        <authorList>
            <consortium name="Pathogen Informatics"/>
            <person name="Doyle S."/>
        </authorList>
    </citation>
    <scope>NUCLEOTIDE SEQUENCE [LARGE SCALE GENOMIC DNA]</scope>
    <source>
        <strain evidence="1 2">NCTC11166</strain>
    </source>
</reference>